<evidence type="ECO:0000313" key="4">
    <source>
        <dbReference type="EMBL" id="GAD66558.1"/>
    </source>
</evidence>
<dbReference type="eggNOG" id="COG3087">
    <property type="taxonomic scope" value="Bacteria"/>
</dbReference>
<protein>
    <recommendedName>
        <fullName evidence="3">SPOR domain-containing protein</fullName>
    </recommendedName>
</protein>
<feature type="domain" description="SPOR" evidence="3">
    <location>
        <begin position="106"/>
        <end position="183"/>
    </location>
</feature>
<dbReference type="Pfam" id="PF05036">
    <property type="entry name" value="SPOR"/>
    <property type="match status" value="1"/>
</dbReference>
<feature type="compositionally biased region" description="Polar residues" evidence="1">
    <location>
        <begin position="61"/>
        <end position="72"/>
    </location>
</feature>
<feature type="region of interest" description="Disordered" evidence="1">
    <location>
        <begin position="51"/>
        <end position="86"/>
    </location>
</feature>
<evidence type="ECO:0000256" key="2">
    <source>
        <dbReference type="SAM" id="Phobius"/>
    </source>
</evidence>
<accession>U3BIT2</accession>
<dbReference type="STRING" id="1219065.VPR01S_04_01630"/>
<dbReference type="PANTHER" id="PTHR38687">
    <property type="entry name" value="CELL DIVISION PROTEIN DEDD-RELATED"/>
    <property type="match status" value="1"/>
</dbReference>
<dbReference type="InterPro" id="IPR007730">
    <property type="entry name" value="SPOR-like_dom"/>
</dbReference>
<dbReference type="Gene3D" id="3.30.70.1070">
    <property type="entry name" value="Sporulation related repeat"/>
    <property type="match status" value="1"/>
</dbReference>
<sequence>MANRDYVKRGRGTNNKKAPARKKQPSRGKPWRSGLLAIVLVSGFGYGLYTLSNDPEPPEPTVTQTATTVSKPKSSEKVLPPPPEERWDYVDSLPKREIEVEAKELQVSKIPYVMQCGAYKQQGQAEERKVNIAFQGLNSKVVKRPNSSWYRVVLGPYTTKREAVRDQHKLQRAKIEPCMIFRESEY</sequence>
<evidence type="ECO:0000259" key="3">
    <source>
        <dbReference type="PROSITE" id="PS51724"/>
    </source>
</evidence>
<keyword evidence="5" id="KW-1185">Reference proteome</keyword>
<dbReference type="PANTHER" id="PTHR38687:SF2">
    <property type="entry name" value="CELL DIVISION PROTEIN FTSN"/>
    <property type="match status" value="1"/>
</dbReference>
<dbReference type="RefSeq" id="WP_021704538.1">
    <property type="nucleotide sequence ID" value="NZ_BATJ01000004.1"/>
</dbReference>
<dbReference type="GO" id="GO:0042834">
    <property type="term" value="F:peptidoglycan binding"/>
    <property type="evidence" value="ECO:0007669"/>
    <property type="project" value="InterPro"/>
</dbReference>
<evidence type="ECO:0000256" key="1">
    <source>
        <dbReference type="SAM" id="MobiDB-lite"/>
    </source>
</evidence>
<dbReference type="InterPro" id="IPR052521">
    <property type="entry name" value="Cell_div_SPOR-domain"/>
</dbReference>
<organism evidence="4 5">
    <name type="scientific">Vibrio proteolyticus NBRC 13287</name>
    <dbReference type="NCBI Taxonomy" id="1219065"/>
    <lineage>
        <taxon>Bacteria</taxon>
        <taxon>Pseudomonadati</taxon>
        <taxon>Pseudomonadota</taxon>
        <taxon>Gammaproteobacteria</taxon>
        <taxon>Vibrionales</taxon>
        <taxon>Vibrionaceae</taxon>
        <taxon>Vibrio</taxon>
    </lineage>
</organism>
<dbReference type="AlphaFoldDB" id="U3BIT2"/>
<dbReference type="PROSITE" id="PS51724">
    <property type="entry name" value="SPOR"/>
    <property type="match status" value="1"/>
</dbReference>
<feature type="compositionally biased region" description="Basic residues" evidence="1">
    <location>
        <begin position="18"/>
        <end position="30"/>
    </location>
</feature>
<dbReference type="InterPro" id="IPR036680">
    <property type="entry name" value="SPOR-like_sf"/>
</dbReference>
<dbReference type="SUPFAM" id="SSF110997">
    <property type="entry name" value="Sporulation related repeat"/>
    <property type="match status" value="1"/>
</dbReference>
<keyword evidence="2" id="KW-0812">Transmembrane</keyword>
<proteinExistence type="predicted"/>
<feature type="region of interest" description="Disordered" evidence="1">
    <location>
        <begin position="1"/>
        <end position="30"/>
    </location>
</feature>
<keyword evidence="2" id="KW-0472">Membrane</keyword>
<comment type="caution">
    <text evidence="4">The sequence shown here is derived from an EMBL/GenBank/DDBJ whole genome shotgun (WGS) entry which is preliminary data.</text>
</comment>
<gene>
    <name evidence="4" type="ORF">VPR01S_04_01630</name>
</gene>
<feature type="transmembrane region" description="Helical" evidence="2">
    <location>
        <begin position="31"/>
        <end position="49"/>
    </location>
</feature>
<dbReference type="EMBL" id="BATJ01000004">
    <property type="protein sequence ID" value="GAD66558.1"/>
    <property type="molecule type" value="Genomic_DNA"/>
</dbReference>
<dbReference type="Proteomes" id="UP000016570">
    <property type="component" value="Unassembled WGS sequence"/>
</dbReference>
<keyword evidence="2" id="KW-1133">Transmembrane helix</keyword>
<evidence type="ECO:0000313" key="5">
    <source>
        <dbReference type="Proteomes" id="UP000016570"/>
    </source>
</evidence>
<reference evidence="4 5" key="1">
    <citation type="submission" date="2013-09" db="EMBL/GenBank/DDBJ databases">
        <title>Whole genome shotgun sequence of Vibrio proteolyticus NBRC 13287.</title>
        <authorList>
            <person name="Isaki S."/>
            <person name="Hosoyama A."/>
            <person name="Numata M."/>
            <person name="Hashimoto M."/>
            <person name="Hosoyama Y."/>
            <person name="Tsuchikane K."/>
            <person name="Noguchi M."/>
            <person name="Hirakata S."/>
            <person name="Ichikawa N."/>
            <person name="Ohji S."/>
            <person name="Yamazoe A."/>
            <person name="Fujita N."/>
        </authorList>
    </citation>
    <scope>NUCLEOTIDE SEQUENCE [LARGE SCALE GENOMIC DNA]</scope>
    <source>
        <strain evidence="4 5">NBRC 13287</strain>
    </source>
</reference>
<name>U3BIT2_VIBPR</name>